<dbReference type="Proteomes" id="UP001165960">
    <property type="component" value="Unassembled WGS sequence"/>
</dbReference>
<accession>A0ACC2SN01</accession>
<keyword evidence="2" id="KW-1185">Reference proteome</keyword>
<proteinExistence type="predicted"/>
<dbReference type="EMBL" id="QTSX02004731">
    <property type="protein sequence ID" value="KAJ9063690.1"/>
    <property type="molecule type" value="Genomic_DNA"/>
</dbReference>
<gene>
    <name evidence="1" type="ORF">DSO57_1038286</name>
</gene>
<protein>
    <submittedName>
        <fullName evidence="1">Uncharacterized protein</fullName>
    </submittedName>
</protein>
<name>A0ACC2SN01_9FUNG</name>
<evidence type="ECO:0000313" key="1">
    <source>
        <dbReference type="EMBL" id="KAJ9063690.1"/>
    </source>
</evidence>
<comment type="caution">
    <text evidence="1">The sequence shown here is derived from an EMBL/GenBank/DDBJ whole genome shotgun (WGS) entry which is preliminary data.</text>
</comment>
<organism evidence="1 2">
    <name type="scientific">Entomophthora muscae</name>
    <dbReference type="NCBI Taxonomy" id="34485"/>
    <lineage>
        <taxon>Eukaryota</taxon>
        <taxon>Fungi</taxon>
        <taxon>Fungi incertae sedis</taxon>
        <taxon>Zoopagomycota</taxon>
        <taxon>Entomophthoromycotina</taxon>
        <taxon>Entomophthoromycetes</taxon>
        <taxon>Entomophthorales</taxon>
        <taxon>Entomophthoraceae</taxon>
        <taxon>Entomophthora</taxon>
    </lineage>
</organism>
<evidence type="ECO:0000313" key="2">
    <source>
        <dbReference type="Proteomes" id="UP001165960"/>
    </source>
</evidence>
<reference evidence="1" key="1">
    <citation type="submission" date="2022-04" db="EMBL/GenBank/DDBJ databases">
        <title>Genome of the entomopathogenic fungus Entomophthora muscae.</title>
        <authorList>
            <person name="Elya C."/>
            <person name="Lovett B.R."/>
            <person name="Lee E."/>
            <person name="Macias A.M."/>
            <person name="Hajek A.E."/>
            <person name="De Bivort B.L."/>
            <person name="Kasson M.T."/>
            <person name="De Fine Licht H.H."/>
            <person name="Stajich J.E."/>
        </authorList>
    </citation>
    <scope>NUCLEOTIDE SEQUENCE</scope>
    <source>
        <strain evidence="1">Berkeley</strain>
    </source>
</reference>
<feature type="non-terminal residue" evidence="1">
    <location>
        <position position="1"/>
    </location>
</feature>
<sequence>TRSQEQESNPEPGFLWAARPVDCGTAHLRLSGIEPLQADTEHIDLCSKKRQTKEIITPNGGLITAPNGGTDLATISFINLKSTPATNQESTQERGTGPQPSPMTLTLKQDDQAAKLRFLTNERTPGPSAILPSLDPRTQFLQACLSQCPDEPSLENVNLRSPGPPSPPPAVFCPPGVPFGPVHITDYPLKSEYKEYTLEKILKLYPLACIQSIVRYNRQGLWIFSTPKLFRGKFNYLPAYNLSMEPPVTPKPMPTSLPNLPANHSGKLFGIVYITLTGAIDTIIPAAGPWSWVRKLASYLLNLAPLLWWALPAKNLAQVTPENNGPNTQDWIPDTPPSICLCSMSWALARHWLREGVGNKGGFEGTVDCNLPCSTPSKPSGVPNAKVLGLNPVPLLILARKMRSAVGRCSVHAVLGCSCESLAISWTREPINCSTQPLACG</sequence>